<keyword evidence="1" id="KW-0812">Transmembrane</keyword>
<keyword evidence="1" id="KW-0472">Membrane</keyword>
<evidence type="ECO:0000256" key="1">
    <source>
        <dbReference type="SAM" id="Phobius"/>
    </source>
</evidence>
<gene>
    <name evidence="2" type="ORF">SAMN02746089_00371</name>
</gene>
<dbReference type="NCBIfam" id="TIGR02532">
    <property type="entry name" value="IV_pilin_GFxxxE"/>
    <property type="match status" value="1"/>
</dbReference>
<keyword evidence="1" id="KW-1133">Transmembrane helix</keyword>
<evidence type="ECO:0000313" key="3">
    <source>
        <dbReference type="Proteomes" id="UP000184088"/>
    </source>
</evidence>
<name>A0A1M4U3R7_9THEO</name>
<dbReference type="OrthoDB" id="1787228at2"/>
<dbReference type="Pfam" id="PF07963">
    <property type="entry name" value="N_methyl"/>
    <property type="match status" value="1"/>
</dbReference>
<dbReference type="STRING" id="1121256.SAMN02746089_00371"/>
<protein>
    <submittedName>
        <fullName evidence="2">Prepilin-type N-terminal cleavage/methylation domain-containing protein</fullName>
    </submittedName>
</protein>
<feature type="transmembrane region" description="Helical" evidence="1">
    <location>
        <begin position="148"/>
        <end position="166"/>
    </location>
</feature>
<accession>A0A1M4U3R7</accession>
<keyword evidence="3" id="KW-1185">Reference proteome</keyword>
<dbReference type="InterPro" id="IPR045584">
    <property type="entry name" value="Pilin-like"/>
</dbReference>
<proteinExistence type="predicted"/>
<dbReference type="SUPFAM" id="SSF54523">
    <property type="entry name" value="Pili subunits"/>
    <property type="match status" value="1"/>
</dbReference>
<sequence>MKWLYNKQGGFTLLELVVTIGILGIIMVPILGLFNQAYLVDQGSWSKIQTLNAAQAVMEDVMAGKVSEGYQPPKGYCVDVKSSNVSGVSGLNKVHIKVYPQNAPNWGVELTAYTAGDVSYESPGNNGEQNGKPKEDSFYKWLRAHTDTFNTMFILVLVIYLASTVFSKETIFDLAIPDSKKAFDYVMDILHDKFYGVDYKGVIKNADLASEIEKAHGLKGTDWGIVKKLAKFLDNLREKLNVWFL</sequence>
<organism evidence="2 3">
    <name type="scientific">Caldanaerobius fijiensis DSM 17918</name>
    <dbReference type="NCBI Taxonomy" id="1121256"/>
    <lineage>
        <taxon>Bacteria</taxon>
        <taxon>Bacillati</taxon>
        <taxon>Bacillota</taxon>
        <taxon>Clostridia</taxon>
        <taxon>Thermoanaerobacterales</taxon>
        <taxon>Thermoanaerobacteraceae</taxon>
        <taxon>Caldanaerobius</taxon>
    </lineage>
</organism>
<dbReference type="EMBL" id="FQVH01000002">
    <property type="protein sequence ID" value="SHE51290.1"/>
    <property type="molecule type" value="Genomic_DNA"/>
</dbReference>
<dbReference type="InterPro" id="IPR012902">
    <property type="entry name" value="N_methyl_site"/>
</dbReference>
<dbReference type="AlphaFoldDB" id="A0A1M4U3R7"/>
<evidence type="ECO:0000313" key="2">
    <source>
        <dbReference type="EMBL" id="SHE51290.1"/>
    </source>
</evidence>
<reference evidence="2 3" key="1">
    <citation type="submission" date="2016-11" db="EMBL/GenBank/DDBJ databases">
        <authorList>
            <person name="Jaros S."/>
            <person name="Januszkiewicz K."/>
            <person name="Wedrychowicz H."/>
        </authorList>
    </citation>
    <scope>NUCLEOTIDE SEQUENCE [LARGE SCALE GENOMIC DNA]</scope>
    <source>
        <strain evidence="2 3">DSM 17918</strain>
    </source>
</reference>
<feature type="transmembrane region" description="Helical" evidence="1">
    <location>
        <begin position="12"/>
        <end position="34"/>
    </location>
</feature>
<dbReference type="RefSeq" id="WP_073341395.1">
    <property type="nucleotide sequence ID" value="NZ_FQVH01000002.1"/>
</dbReference>
<dbReference type="Proteomes" id="UP000184088">
    <property type="component" value="Unassembled WGS sequence"/>
</dbReference>